<evidence type="ECO:0000259" key="1">
    <source>
        <dbReference type="PROSITE" id="PS51340"/>
    </source>
</evidence>
<evidence type="ECO:0000313" key="2">
    <source>
        <dbReference type="EMBL" id="SEQ71577.1"/>
    </source>
</evidence>
<dbReference type="PANTHER" id="PTHR30212">
    <property type="entry name" value="PROTEIN YIIM"/>
    <property type="match status" value="1"/>
</dbReference>
<gene>
    <name evidence="2" type="ORF">SAMN05421824_2119</name>
</gene>
<keyword evidence="3" id="KW-1185">Reference proteome</keyword>
<dbReference type="PROSITE" id="PS51340">
    <property type="entry name" value="MOSC"/>
    <property type="match status" value="1"/>
</dbReference>
<dbReference type="Gene3D" id="2.40.33.20">
    <property type="entry name" value="PK beta-barrel domain-like"/>
    <property type="match status" value="1"/>
</dbReference>
<organism evidence="2 3">
    <name type="scientific">Hyunsoonleella jejuensis</name>
    <dbReference type="NCBI Taxonomy" id="419940"/>
    <lineage>
        <taxon>Bacteria</taxon>
        <taxon>Pseudomonadati</taxon>
        <taxon>Bacteroidota</taxon>
        <taxon>Flavobacteriia</taxon>
        <taxon>Flavobacteriales</taxon>
        <taxon>Flavobacteriaceae</taxon>
    </lineage>
</organism>
<feature type="domain" description="MOSC" evidence="1">
    <location>
        <begin position="28"/>
        <end position="163"/>
    </location>
</feature>
<protein>
    <submittedName>
        <fullName evidence="2">MOSC domain-containing protein YiiM</fullName>
    </submittedName>
</protein>
<sequence length="211" mass="24118">MYIESTNISEPKTIVWSNKAVKTGIFKTPTNNPVFLGKAGVKDDFVADKKAHGGHYKSCYLFSSNHYPYWKELYPNLKWAWGMFGENLTVNGMNETQIMVGDIYKIGNALVQVTQPREPCFKFGVKFGNQNVINQFINYGFPGTYVSVLEEGYVNTKDKIKLVDRLEKTLSVTQLYELIFAKSKNQYLLKTAITLDVLPKGKRDKLKMFLD</sequence>
<dbReference type="GO" id="GO:0003824">
    <property type="term" value="F:catalytic activity"/>
    <property type="evidence" value="ECO:0007669"/>
    <property type="project" value="InterPro"/>
</dbReference>
<dbReference type="InterPro" id="IPR005302">
    <property type="entry name" value="MoCF_Sase_C"/>
</dbReference>
<evidence type="ECO:0000313" key="3">
    <source>
        <dbReference type="Proteomes" id="UP000198999"/>
    </source>
</evidence>
<proteinExistence type="predicted"/>
<dbReference type="OrthoDB" id="9786134at2"/>
<dbReference type="Pfam" id="PF03473">
    <property type="entry name" value="MOSC"/>
    <property type="match status" value="1"/>
</dbReference>
<name>A0A1H9IAH7_9FLAO</name>
<reference evidence="2 3" key="1">
    <citation type="submission" date="2016-10" db="EMBL/GenBank/DDBJ databases">
        <authorList>
            <person name="de Groot N.N."/>
        </authorList>
    </citation>
    <scope>NUCLEOTIDE SEQUENCE [LARGE SCALE GENOMIC DNA]</scope>
    <source>
        <strain evidence="2 3">DSM 21035</strain>
    </source>
</reference>
<accession>A0A1H9IAH7</accession>
<dbReference type="GO" id="GO:0030170">
    <property type="term" value="F:pyridoxal phosphate binding"/>
    <property type="evidence" value="ECO:0007669"/>
    <property type="project" value="InterPro"/>
</dbReference>
<dbReference type="Proteomes" id="UP000198999">
    <property type="component" value="Unassembled WGS sequence"/>
</dbReference>
<dbReference type="EMBL" id="FOFN01000003">
    <property type="protein sequence ID" value="SEQ71577.1"/>
    <property type="molecule type" value="Genomic_DNA"/>
</dbReference>
<dbReference type="AlphaFoldDB" id="A0A1H9IAH7"/>
<dbReference type="InterPro" id="IPR011037">
    <property type="entry name" value="Pyrv_Knase-like_insert_dom_sf"/>
</dbReference>
<dbReference type="STRING" id="419940.SAMN05421824_2119"/>
<dbReference type="SUPFAM" id="SSF50800">
    <property type="entry name" value="PK beta-barrel domain-like"/>
    <property type="match status" value="1"/>
</dbReference>
<dbReference type="PANTHER" id="PTHR30212:SF2">
    <property type="entry name" value="PROTEIN YIIM"/>
    <property type="match status" value="1"/>
</dbReference>
<dbReference type="GO" id="GO:0030151">
    <property type="term" value="F:molybdenum ion binding"/>
    <property type="evidence" value="ECO:0007669"/>
    <property type="project" value="InterPro"/>
</dbReference>
<dbReference type="InterPro" id="IPR052353">
    <property type="entry name" value="Benzoxazolinone_Detox_Enz"/>
</dbReference>
<dbReference type="RefSeq" id="WP_092579337.1">
    <property type="nucleotide sequence ID" value="NZ_FOFN01000003.1"/>
</dbReference>